<dbReference type="InterPro" id="IPR050975">
    <property type="entry name" value="Sleep_regulator"/>
</dbReference>
<dbReference type="GO" id="GO:0098552">
    <property type="term" value="C:side of membrane"/>
    <property type="evidence" value="ECO:0007669"/>
    <property type="project" value="UniProtKB-KW"/>
</dbReference>
<feature type="chain" id="PRO_5041338257" description="Protein quiver" evidence="9">
    <location>
        <begin position="25"/>
        <end position="129"/>
    </location>
</feature>
<accession>A0AA38M7S8</accession>
<keyword evidence="2" id="KW-0325">Glycoprotein</keyword>
<evidence type="ECO:0000256" key="2">
    <source>
        <dbReference type="ARBA" id="ARBA00022622"/>
    </source>
</evidence>
<comment type="caution">
    <text evidence="10">The sequence shown here is derived from an EMBL/GenBank/DDBJ whole genome shotgun (WGS) entry which is preliminary data.</text>
</comment>
<evidence type="ECO:0008006" key="12">
    <source>
        <dbReference type="Google" id="ProtNLM"/>
    </source>
</evidence>
<keyword evidence="7" id="KW-0449">Lipoprotein</keyword>
<feature type="transmembrane region" description="Helical" evidence="8">
    <location>
        <begin position="109"/>
        <end position="128"/>
    </location>
</feature>
<keyword evidence="6 8" id="KW-0472">Membrane</keyword>
<comment type="subcellular location">
    <subcellularLocation>
        <location evidence="1">Membrane</location>
        <topology evidence="1">Lipid-anchor</topology>
        <topology evidence="1">GPI-anchor</topology>
    </subcellularLocation>
</comment>
<evidence type="ECO:0000256" key="4">
    <source>
        <dbReference type="ARBA" id="ARBA00022729"/>
    </source>
</evidence>
<dbReference type="Proteomes" id="UP001168821">
    <property type="component" value="Unassembled WGS sequence"/>
</dbReference>
<keyword evidence="4 9" id="KW-0732">Signal</keyword>
<dbReference type="InterPro" id="IPR045860">
    <property type="entry name" value="Snake_toxin-like_sf"/>
</dbReference>
<evidence type="ECO:0000256" key="7">
    <source>
        <dbReference type="ARBA" id="ARBA00023288"/>
    </source>
</evidence>
<keyword evidence="2" id="KW-0336">GPI-anchor</keyword>
<dbReference type="Gene3D" id="2.10.60.10">
    <property type="entry name" value="CD59"/>
    <property type="match status" value="1"/>
</dbReference>
<evidence type="ECO:0000256" key="1">
    <source>
        <dbReference type="ARBA" id="ARBA00004589"/>
    </source>
</evidence>
<reference evidence="10" key="1">
    <citation type="journal article" date="2023" name="G3 (Bethesda)">
        <title>Whole genome assemblies of Zophobas morio and Tenebrio molitor.</title>
        <authorList>
            <person name="Kaur S."/>
            <person name="Stinson S.A."/>
            <person name="diCenzo G.C."/>
        </authorList>
    </citation>
    <scope>NUCLEOTIDE SEQUENCE</scope>
    <source>
        <strain evidence="10">QUZm001</strain>
    </source>
</reference>
<sequence length="129" mass="14020">MACVARIVILSFLALTLNVNSALSLNCYKCTGPLNIGMDCENNLEHIPVIPCEGGEVCAEYVIGNPGIEILDRGCYPNNQCDILNNQHINNPVVAVVRCTTCDSDSCNSANLLTVSVFLSFLTLFLFYL</sequence>
<evidence type="ECO:0000256" key="6">
    <source>
        <dbReference type="ARBA" id="ARBA00023136"/>
    </source>
</evidence>
<keyword evidence="5 8" id="KW-1133">Transmembrane helix</keyword>
<dbReference type="AlphaFoldDB" id="A0AA38M7S8"/>
<name>A0AA38M7S8_9CUCU</name>
<proteinExistence type="predicted"/>
<protein>
    <recommendedName>
        <fullName evidence="12">Protein quiver</fullName>
    </recommendedName>
</protein>
<evidence type="ECO:0000256" key="3">
    <source>
        <dbReference type="ARBA" id="ARBA00022692"/>
    </source>
</evidence>
<evidence type="ECO:0000256" key="8">
    <source>
        <dbReference type="SAM" id="Phobius"/>
    </source>
</evidence>
<dbReference type="EMBL" id="JALNTZ010000007">
    <property type="protein sequence ID" value="KAJ3645712.1"/>
    <property type="molecule type" value="Genomic_DNA"/>
</dbReference>
<gene>
    <name evidence="10" type="ORF">Zmor_023351</name>
</gene>
<evidence type="ECO:0000313" key="11">
    <source>
        <dbReference type="Proteomes" id="UP001168821"/>
    </source>
</evidence>
<evidence type="ECO:0000256" key="5">
    <source>
        <dbReference type="ARBA" id="ARBA00022989"/>
    </source>
</evidence>
<keyword evidence="11" id="KW-1185">Reference proteome</keyword>
<dbReference type="PANTHER" id="PTHR33562">
    <property type="entry name" value="ATILLA, ISOFORM B-RELATED-RELATED"/>
    <property type="match status" value="1"/>
</dbReference>
<feature type="signal peptide" evidence="9">
    <location>
        <begin position="1"/>
        <end position="24"/>
    </location>
</feature>
<organism evidence="10 11">
    <name type="scientific">Zophobas morio</name>
    <dbReference type="NCBI Taxonomy" id="2755281"/>
    <lineage>
        <taxon>Eukaryota</taxon>
        <taxon>Metazoa</taxon>
        <taxon>Ecdysozoa</taxon>
        <taxon>Arthropoda</taxon>
        <taxon>Hexapoda</taxon>
        <taxon>Insecta</taxon>
        <taxon>Pterygota</taxon>
        <taxon>Neoptera</taxon>
        <taxon>Endopterygota</taxon>
        <taxon>Coleoptera</taxon>
        <taxon>Polyphaga</taxon>
        <taxon>Cucujiformia</taxon>
        <taxon>Tenebrionidae</taxon>
        <taxon>Zophobas</taxon>
    </lineage>
</organism>
<evidence type="ECO:0000313" key="10">
    <source>
        <dbReference type="EMBL" id="KAJ3645712.1"/>
    </source>
</evidence>
<keyword evidence="3 8" id="KW-0812">Transmembrane</keyword>
<dbReference type="SUPFAM" id="SSF57302">
    <property type="entry name" value="Snake toxin-like"/>
    <property type="match status" value="1"/>
</dbReference>
<evidence type="ECO:0000256" key="9">
    <source>
        <dbReference type="SAM" id="SignalP"/>
    </source>
</evidence>